<dbReference type="SMART" id="SM00244">
    <property type="entry name" value="PHB"/>
    <property type="match status" value="1"/>
</dbReference>
<reference evidence="3" key="1">
    <citation type="journal article" date="2015" name="Nature">
        <title>Complex archaea that bridge the gap between prokaryotes and eukaryotes.</title>
        <authorList>
            <person name="Spang A."/>
            <person name="Saw J.H."/>
            <person name="Jorgensen S.L."/>
            <person name="Zaremba-Niedzwiedzka K."/>
            <person name="Martijn J."/>
            <person name="Lind A.E."/>
            <person name="van Eijk R."/>
            <person name="Schleper C."/>
            <person name="Guy L."/>
            <person name="Ettema T.J."/>
        </authorList>
    </citation>
    <scope>NUCLEOTIDE SEQUENCE</scope>
</reference>
<dbReference type="InterPro" id="IPR036013">
    <property type="entry name" value="Band_7/SPFH_dom_sf"/>
</dbReference>
<organism evidence="3">
    <name type="scientific">marine sediment metagenome</name>
    <dbReference type="NCBI Taxonomy" id="412755"/>
    <lineage>
        <taxon>unclassified sequences</taxon>
        <taxon>metagenomes</taxon>
        <taxon>ecological metagenomes</taxon>
    </lineage>
</organism>
<name>A0A0F9H5C2_9ZZZZ</name>
<evidence type="ECO:0000259" key="2">
    <source>
        <dbReference type="SMART" id="SM00244"/>
    </source>
</evidence>
<comment type="similarity">
    <text evidence="1">Belongs to the band 7/mec-2 family.</text>
</comment>
<dbReference type="EMBL" id="LAZR01016037">
    <property type="protein sequence ID" value="KKM06259.1"/>
    <property type="molecule type" value="Genomic_DNA"/>
</dbReference>
<feature type="domain" description="Band 7" evidence="2">
    <location>
        <begin position="16"/>
        <end position="166"/>
    </location>
</feature>
<dbReference type="Pfam" id="PF01145">
    <property type="entry name" value="Band_7"/>
    <property type="match status" value="1"/>
</dbReference>
<dbReference type="GO" id="GO:0005886">
    <property type="term" value="C:plasma membrane"/>
    <property type="evidence" value="ECO:0007669"/>
    <property type="project" value="InterPro"/>
</dbReference>
<dbReference type="InterPro" id="IPR043202">
    <property type="entry name" value="Band-7_stomatin-like"/>
</dbReference>
<protein>
    <recommendedName>
        <fullName evidence="2">Band 7 domain-containing protein</fullName>
    </recommendedName>
</protein>
<evidence type="ECO:0000313" key="3">
    <source>
        <dbReference type="EMBL" id="KKM06259.1"/>
    </source>
</evidence>
<gene>
    <name evidence="3" type="ORF">LCGC14_1745770</name>
</gene>
<dbReference type="Gene3D" id="3.30.479.30">
    <property type="entry name" value="Band 7 domain"/>
    <property type="match status" value="1"/>
</dbReference>
<dbReference type="InterPro" id="IPR001107">
    <property type="entry name" value="Band_7"/>
</dbReference>
<evidence type="ECO:0000256" key="1">
    <source>
        <dbReference type="ARBA" id="ARBA00008164"/>
    </source>
</evidence>
<dbReference type="PANTHER" id="PTHR10264:SF19">
    <property type="entry name" value="AT06885P-RELATED"/>
    <property type="match status" value="1"/>
</dbReference>
<dbReference type="SUPFAM" id="SSF117892">
    <property type="entry name" value="Band 7/SPFH domain"/>
    <property type="match status" value="1"/>
</dbReference>
<comment type="caution">
    <text evidence="3">The sequence shown here is derived from an EMBL/GenBank/DDBJ whole genome shotgun (WGS) entry which is preliminary data.</text>
</comment>
<dbReference type="AlphaFoldDB" id="A0A0F9H5C2"/>
<sequence>MKWLEELITRVLSLIPRLQLINPDEGGIRITLGNRVKDCKPGWYIYWPLIQVFYVISVTPQIPDVRPQSVMTSDGQSFTVSGAIKYRIRDVRKSVLSVQDYDVSIQTLVCGVITRYCSTHTVDELLDVGLLEADIKKELQKEARGWGIEVMSCYITDMGNAINLRLLTGSIQNEVSY</sequence>
<dbReference type="PANTHER" id="PTHR10264">
    <property type="entry name" value="BAND 7 PROTEIN-RELATED"/>
    <property type="match status" value="1"/>
</dbReference>
<accession>A0A0F9H5C2</accession>
<proteinExistence type="inferred from homology"/>